<sequence length="278" mass="32548">MNDEKLCYIVRDLLPSYVDCLTSETSNDLVKEHIEKCEECKSIYEKMTHSIQKEKTNNKKEISFLKKYRKVLSITIVTASLVVAALSAGMAYFAWLFFTGGNPKVQNIVSEYGEWEEFLGYSNLDVFPIVLPDSASDVDYYCYCRDTLFDPKCQVYLTCTYDTQDYNNEVKRLSEIDESMGGKTQEILYDENCFSYPAYVAVNSSNYCYEYALLLEDEDKIVYVFTQNIKKEDVIFSKNYLAQDYMKENSDKTNDKYNIYMFRDDKIDGWQSTYGKYR</sequence>
<keyword evidence="1" id="KW-0472">Membrane</keyword>
<keyword evidence="1" id="KW-0812">Transmembrane</keyword>
<evidence type="ECO:0000259" key="2">
    <source>
        <dbReference type="Pfam" id="PF13490"/>
    </source>
</evidence>
<dbReference type="EMBL" id="PVXQ01000007">
    <property type="protein sequence ID" value="PRR83479.1"/>
    <property type="molecule type" value="Genomic_DNA"/>
</dbReference>
<dbReference type="Proteomes" id="UP000239471">
    <property type="component" value="Unassembled WGS sequence"/>
</dbReference>
<comment type="caution">
    <text evidence="3">The sequence shown here is derived from an EMBL/GenBank/DDBJ whole genome shotgun (WGS) entry which is preliminary data.</text>
</comment>
<reference evidence="3 4" key="1">
    <citation type="submission" date="2018-03" db="EMBL/GenBank/DDBJ databases">
        <title>Genome sequence of Clostridium vincentii DSM 10228.</title>
        <authorList>
            <person name="Poehlein A."/>
            <person name="Daniel R."/>
        </authorList>
    </citation>
    <scope>NUCLEOTIDE SEQUENCE [LARGE SCALE GENOMIC DNA]</scope>
    <source>
        <strain evidence="3 4">DSM 10228</strain>
    </source>
</reference>
<organism evidence="3 4">
    <name type="scientific">Clostridium vincentii</name>
    <dbReference type="NCBI Taxonomy" id="52704"/>
    <lineage>
        <taxon>Bacteria</taxon>
        <taxon>Bacillati</taxon>
        <taxon>Bacillota</taxon>
        <taxon>Clostridia</taxon>
        <taxon>Eubacteriales</taxon>
        <taxon>Clostridiaceae</taxon>
        <taxon>Clostridium</taxon>
    </lineage>
</organism>
<keyword evidence="4" id="KW-1185">Reference proteome</keyword>
<gene>
    <name evidence="3" type="ORF">CLVI_10280</name>
</gene>
<feature type="domain" description="Putative zinc-finger" evidence="2">
    <location>
        <begin position="7"/>
        <end position="40"/>
    </location>
</feature>
<dbReference type="AlphaFoldDB" id="A0A2T0BHV4"/>
<name>A0A2T0BHV4_9CLOT</name>
<evidence type="ECO:0000313" key="4">
    <source>
        <dbReference type="Proteomes" id="UP000239471"/>
    </source>
</evidence>
<accession>A0A2T0BHV4</accession>
<dbReference type="OrthoDB" id="6194834at2"/>
<evidence type="ECO:0000256" key="1">
    <source>
        <dbReference type="SAM" id="Phobius"/>
    </source>
</evidence>
<feature type="transmembrane region" description="Helical" evidence="1">
    <location>
        <begin position="71"/>
        <end position="98"/>
    </location>
</feature>
<protein>
    <recommendedName>
        <fullName evidence="2">Putative zinc-finger domain-containing protein</fullName>
    </recommendedName>
</protein>
<dbReference type="RefSeq" id="WP_106059047.1">
    <property type="nucleotide sequence ID" value="NZ_PVXQ01000007.1"/>
</dbReference>
<dbReference type="Pfam" id="PF13490">
    <property type="entry name" value="zf-HC2"/>
    <property type="match status" value="1"/>
</dbReference>
<dbReference type="InterPro" id="IPR027383">
    <property type="entry name" value="Znf_put"/>
</dbReference>
<keyword evidence="1" id="KW-1133">Transmembrane helix</keyword>
<proteinExistence type="predicted"/>
<evidence type="ECO:0000313" key="3">
    <source>
        <dbReference type="EMBL" id="PRR83479.1"/>
    </source>
</evidence>